<keyword evidence="1" id="KW-0732">Signal</keyword>
<accession>A0ABZ2TPG7</accession>
<proteinExistence type="predicted"/>
<dbReference type="InterPro" id="IPR032774">
    <property type="entry name" value="WG_beta_rep"/>
</dbReference>
<keyword evidence="3" id="KW-1185">Reference proteome</keyword>
<reference evidence="2 3" key="1">
    <citation type="submission" date="2024-03" db="EMBL/GenBank/DDBJ databases">
        <authorList>
            <person name="Cao K."/>
        </authorList>
    </citation>
    <scope>NUCLEOTIDE SEQUENCE [LARGE SCALE GENOMIC DNA]</scope>
    <source>
        <strain evidence="2 3">MCCC 1K00696</strain>
    </source>
</reference>
<feature type="signal peptide" evidence="1">
    <location>
        <begin position="1"/>
        <end position="21"/>
    </location>
</feature>
<dbReference type="RefSeq" id="WP_340932280.1">
    <property type="nucleotide sequence ID" value="NZ_CP150496.1"/>
</dbReference>
<dbReference type="PANTHER" id="PTHR37841">
    <property type="entry name" value="GLR2918 PROTEIN"/>
    <property type="match status" value="1"/>
</dbReference>
<feature type="chain" id="PRO_5047471909" evidence="1">
    <location>
        <begin position="22"/>
        <end position="511"/>
    </location>
</feature>
<evidence type="ECO:0000313" key="3">
    <source>
        <dbReference type="Proteomes" id="UP001491088"/>
    </source>
</evidence>
<evidence type="ECO:0000256" key="1">
    <source>
        <dbReference type="SAM" id="SignalP"/>
    </source>
</evidence>
<protein>
    <submittedName>
        <fullName evidence="2">WG repeat-containing protein</fullName>
    </submittedName>
</protein>
<gene>
    <name evidence="2" type="ORF">WG950_10805</name>
</gene>
<name>A0ABZ2TPG7_9FLAO</name>
<dbReference type="Proteomes" id="UP001491088">
    <property type="component" value="Chromosome"/>
</dbReference>
<organism evidence="2 3">
    <name type="scientific">Polaribacter marinaquae</name>
    <dbReference type="NCBI Taxonomy" id="1642819"/>
    <lineage>
        <taxon>Bacteria</taxon>
        <taxon>Pseudomonadati</taxon>
        <taxon>Bacteroidota</taxon>
        <taxon>Flavobacteriia</taxon>
        <taxon>Flavobacteriales</taxon>
        <taxon>Flavobacteriaceae</taxon>
    </lineage>
</organism>
<evidence type="ECO:0000313" key="2">
    <source>
        <dbReference type="EMBL" id="WYW55018.1"/>
    </source>
</evidence>
<dbReference type="PANTHER" id="PTHR37841:SF1">
    <property type="entry name" value="DUF3298 DOMAIN-CONTAINING PROTEIN"/>
    <property type="match status" value="1"/>
</dbReference>
<dbReference type="Pfam" id="PF14903">
    <property type="entry name" value="WG_beta_rep"/>
    <property type="match status" value="3"/>
</dbReference>
<sequence length="511" mass="59371">MKNLLILSFITCILFSNISFSQEVVKVEETVIESTEADNNYSRSRRNVKNIYKKGEHFLTGNIDNEIYIIKNNSTKLYGLQDYEGNLLVRPMFKSINKYSSSKNRIVASLDYSKNGVIDRKGEIIIPFEFSSITSQKDKQFFILGRSYSNYEIVDYNGKPVLTGNFERITVYDDNIKVKRNDAYGIYKDNGEVLLPIVYDKIDYSSSNKHFSVTKNGVPSILTNDGKNLFKNNYEEVEKFGSYRNYEYLVVKNNKKGVIDLDEHAITPIKFDEVSTKSNYHLYTVKENNLWGVYDSYFDKYLIKPVYKEIHQLSKIQYLLTSSDKKIIRNIKFKTNTDVSKYNFNDYYLSNATYLKTKQDNKYGLININTGKLIVPTKYDRVRVYNNFISGYNEQNKKYTAFSSNGKITVKDFNNSKNLTTKLYKITKKGKAGLIYDGNLIADVKYDIVTYYRNVKLIILVKNSSYSLLDHKTGKTLIKDSKDRITINSATNKIKYNNKNYFYSSGKLKEE</sequence>
<dbReference type="EMBL" id="CP150496">
    <property type="protein sequence ID" value="WYW55018.1"/>
    <property type="molecule type" value="Genomic_DNA"/>
</dbReference>